<dbReference type="EMBL" id="JBBPHU010000011">
    <property type="protein sequence ID" value="KAK7512345.1"/>
    <property type="molecule type" value="Genomic_DNA"/>
</dbReference>
<dbReference type="Proteomes" id="UP001363622">
    <property type="component" value="Unassembled WGS sequence"/>
</dbReference>
<accession>A0ABR1KGK5</accession>
<keyword evidence="2" id="KW-0732">Signal</keyword>
<feature type="chain" id="PRO_5046738164" description="Secreted protein" evidence="2">
    <location>
        <begin position="29"/>
        <end position="221"/>
    </location>
</feature>
<gene>
    <name evidence="3" type="ORF">IWZ03DRAFT_386106</name>
</gene>
<evidence type="ECO:0000313" key="4">
    <source>
        <dbReference type="Proteomes" id="UP001363622"/>
    </source>
</evidence>
<evidence type="ECO:0000256" key="2">
    <source>
        <dbReference type="SAM" id="SignalP"/>
    </source>
</evidence>
<feature type="region of interest" description="Disordered" evidence="1">
    <location>
        <begin position="170"/>
        <end position="221"/>
    </location>
</feature>
<evidence type="ECO:0000313" key="3">
    <source>
        <dbReference type="EMBL" id="KAK7512345.1"/>
    </source>
</evidence>
<feature type="signal peptide" evidence="2">
    <location>
        <begin position="1"/>
        <end position="28"/>
    </location>
</feature>
<feature type="compositionally biased region" description="Basic and acidic residues" evidence="1">
    <location>
        <begin position="191"/>
        <end position="221"/>
    </location>
</feature>
<evidence type="ECO:0008006" key="5">
    <source>
        <dbReference type="Google" id="ProtNLM"/>
    </source>
</evidence>
<reference evidence="3 4" key="1">
    <citation type="submission" date="2024-04" db="EMBL/GenBank/DDBJ databases">
        <title>Phyllosticta paracitricarpa is synonymous to the EU quarantine fungus P. citricarpa based on phylogenomic analyses.</title>
        <authorList>
            <consortium name="Lawrence Berkeley National Laboratory"/>
            <person name="Van Ingen-Buijs V.A."/>
            <person name="Van Westerhoven A.C."/>
            <person name="Haridas S."/>
            <person name="Skiadas P."/>
            <person name="Martin F."/>
            <person name="Groenewald J.Z."/>
            <person name="Crous P.W."/>
            <person name="Seidl M.F."/>
        </authorList>
    </citation>
    <scope>NUCLEOTIDE SEQUENCE [LARGE SCALE GENOMIC DNA]</scope>
    <source>
        <strain evidence="3 4">CBS 123371</strain>
    </source>
</reference>
<organism evidence="3 4">
    <name type="scientific">Phyllosticta citriasiana</name>
    <dbReference type="NCBI Taxonomy" id="595635"/>
    <lineage>
        <taxon>Eukaryota</taxon>
        <taxon>Fungi</taxon>
        <taxon>Dikarya</taxon>
        <taxon>Ascomycota</taxon>
        <taxon>Pezizomycotina</taxon>
        <taxon>Dothideomycetes</taxon>
        <taxon>Dothideomycetes incertae sedis</taxon>
        <taxon>Botryosphaeriales</taxon>
        <taxon>Phyllostictaceae</taxon>
        <taxon>Phyllosticta</taxon>
    </lineage>
</organism>
<proteinExistence type="predicted"/>
<evidence type="ECO:0000256" key="1">
    <source>
        <dbReference type="SAM" id="MobiDB-lite"/>
    </source>
</evidence>
<name>A0ABR1KGK5_9PEZI</name>
<protein>
    <recommendedName>
        <fullName evidence="5">Secreted protein</fullName>
    </recommendedName>
</protein>
<comment type="caution">
    <text evidence="3">The sequence shown here is derived from an EMBL/GenBank/DDBJ whole genome shotgun (WGS) entry which is preliminary data.</text>
</comment>
<sequence length="221" mass="24524">MGNTCARLHRSPLLLLLLCDSKVPVGLAVSSRLENHNEVALSNNIETCFPHPASSALNTTTLSKNNDFAFVFASPSGCYLRQGLASTVPNDWFYRFCFLWLPDRTACLVQLAVPSSSRWFSRAVAPSSILRRPSLQPSFDSALTSRTGVQIVSASPRLIHFVLQSPNTSTARTRKRTCPSLESTTPKIQNTKHDTQKGWDGGRRNTDGDRPDEKEEYLVGW</sequence>
<keyword evidence="4" id="KW-1185">Reference proteome</keyword>
<feature type="compositionally biased region" description="Polar residues" evidence="1">
    <location>
        <begin position="180"/>
        <end position="189"/>
    </location>
</feature>